<reference evidence="2" key="2">
    <citation type="journal article" date="2015" name="Data Brief">
        <title>Shoot transcriptome of the giant reed, Arundo donax.</title>
        <authorList>
            <person name="Barrero R.A."/>
            <person name="Guerrero F.D."/>
            <person name="Moolhuijzen P."/>
            <person name="Goolsby J.A."/>
            <person name="Tidwell J."/>
            <person name="Bellgard S.E."/>
            <person name="Bellgard M.I."/>
        </authorList>
    </citation>
    <scope>NUCLEOTIDE SEQUENCE</scope>
    <source>
        <tissue evidence="2">Shoot tissue taken approximately 20 cm above the soil surface</tissue>
    </source>
</reference>
<name>A0A0A9ELL1_ARUDO</name>
<evidence type="ECO:0000256" key="1">
    <source>
        <dbReference type="SAM" id="MobiDB-lite"/>
    </source>
</evidence>
<reference evidence="2" key="1">
    <citation type="submission" date="2014-09" db="EMBL/GenBank/DDBJ databases">
        <authorList>
            <person name="Magalhaes I.L.F."/>
            <person name="Oliveira U."/>
            <person name="Santos F.R."/>
            <person name="Vidigal T.H.D.A."/>
            <person name="Brescovit A.D."/>
            <person name="Santos A.J."/>
        </authorList>
    </citation>
    <scope>NUCLEOTIDE SEQUENCE</scope>
    <source>
        <tissue evidence="2">Shoot tissue taken approximately 20 cm above the soil surface</tissue>
    </source>
</reference>
<sequence>MLSKSRWLLLLPKSRGPVRRSTLPIHHASEGAAPRSPSMVMRSADEVRRHSIHVPPARSASARPRSAGNGLHGRRRCKMHQVSRKPHLNLIQSITCEAMGRRPGSSASSPAVDLCGKGAMTLTEWGRRTCTFPTLDSGRCPGVEECGIDPVFGDFDQGMSTWLKSLLSHESYSETPYTSSKINGGMGD</sequence>
<feature type="region of interest" description="Disordered" evidence="1">
    <location>
        <begin position="52"/>
        <end position="75"/>
    </location>
</feature>
<dbReference type="AlphaFoldDB" id="A0A0A9ELL1"/>
<accession>A0A0A9ELL1</accession>
<evidence type="ECO:0000313" key="2">
    <source>
        <dbReference type="EMBL" id="JAD96942.1"/>
    </source>
</evidence>
<dbReference type="EMBL" id="GBRH01200953">
    <property type="protein sequence ID" value="JAD96942.1"/>
    <property type="molecule type" value="Transcribed_RNA"/>
</dbReference>
<feature type="compositionally biased region" description="Low complexity" evidence="1">
    <location>
        <begin position="55"/>
        <end position="67"/>
    </location>
</feature>
<proteinExistence type="predicted"/>
<protein>
    <submittedName>
        <fullName evidence="2">Uncharacterized protein</fullName>
    </submittedName>
</protein>
<feature type="region of interest" description="Disordered" evidence="1">
    <location>
        <begin position="18"/>
        <end position="38"/>
    </location>
</feature>
<organism evidence="2">
    <name type="scientific">Arundo donax</name>
    <name type="common">Giant reed</name>
    <name type="synonym">Donax arundinaceus</name>
    <dbReference type="NCBI Taxonomy" id="35708"/>
    <lineage>
        <taxon>Eukaryota</taxon>
        <taxon>Viridiplantae</taxon>
        <taxon>Streptophyta</taxon>
        <taxon>Embryophyta</taxon>
        <taxon>Tracheophyta</taxon>
        <taxon>Spermatophyta</taxon>
        <taxon>Magnoliopsida</taxon>
        <taxon>Liliopsida</taxon>
        <taxon>Poales</taxon>
        <taxon>Poaceae</taxon>
        <taxon>PACMAD clade</taxon>
        <taxon>Arundinoideae</taxon>
        <taxon>Arundineae</taxon>
        <taxon>Arundo</taxon>
    </lineage>
</organism>